<keyword evidence="4" id="KW-0677">Repeat</keyword>
<dbReference type="SMART" id="SM00209">
    <property type="entry name" value="TSP1"/>
    <property type="match status" value="2"/>
</dbReference>
<evidence type="ECO:0000256" key="5">
    <source>
        <dbReference type="ARBA" id="ARBA00023157"/>
    </source>
</evidence>
<evidence type="ECO:0000256" key="3">
    <source>
        <dbReference type="ARBA" id="ARBA00022729"/>
    </source>
</evidence>
<accession>A0ABY7G8V7</accession>
<dbReference type="Proteomes" id="UP001164746">
    <property type="component" value="Chromosome 16"/>
</dbReference>
<dbReference type="Pfam" id="PF00090">
    <property type="entry name" value="TSP_1"/>
    <property type="match status" value="2"/>
</dbReference>
<evidence type="ECO:0000256" key="4">
    <source>
        <dbReference type="ARBA" id="ARBA00022737"/>
    </source>
</evidence>
<feature type="non-terminal residue" evidence="6">
    <location>
        <position position="1"/>
    </location>
</feature>
<reference evidence="6" key="1">
    <citation type="submission" date="2022-11" db="EMBL/GenBank/DDBJ databases">
        <title>Centuries of genome instability and evolution in soft-shell clam transmissible cancer (bioRxiv).</title>
        <authorList>
            <person name="Hart S.F.M."/>
            <person name="Yonemitsu M.A."/>
            <person name="Giersch R.M."/>
            <person name="Beal B.F."/>
            <person name="Arriagada G."/>
            <person name="Davis B.W."/>
            <person name="Ostrander E.A."/>
            <person name="Goff S.P."/>
            <person name="Metzger M.J."/>
        </authorList>
    </citation>
    <scope>NUCLEOTIDE SEQUENCE</scope>
    <source>
        <strain evidence="6">MELC-2E11</strain>
        <tissue evidence="6">Siphon/mantle</tissue>
    </source>
</reference>
<comment type="subcellular location">
    <subcellularLocation>
        <location evidence="1">Secreted</location>
    </subcellularLocation>
</comment>
<dbReference type="PRINTS" id="PR01705">
    <property type="entry name" value="TSP1REPEAT"/>
</dbReference>
<evidence type="ECO:0000256" key="1">
    <source>
        <dbReference type="ARBA" id="ARBA00004613"/>
    </source>
</evidence>
<dbReference type="PANTHER" id="PTHR22906">
    <property type="entry name" value="PROPERDIN"/>
    <property type="match status" value="1"/>
</dbReference>
<dbReference type="SUPFAM" id="SSF82895">
    <property type="entry name" value="TSP-1 type 1 repeat"/>
    <property type="match status" value="2"/>
</dbReference>
<dbReference type="InterPro" id="IPR052065">
    <property type="entry name" value="Compl_asym_regulator"/>
</dbReference>
<dbReference type="InterPro" id="IPR036383">
    <property type="entry name" value="TSP1_rpt_sf"/>
</dbReference>
<gene>
    <name evidence="6" type="ORF">MAR_003367</name>
</gene>
<dbReference type="PROSITE" id="PS50092">
    <property type="entry name" value="TSP1"/>
    <property type="match status" value="2"/>
</dbReference>
<keyword evidence="7" id="KW-1185">Reference proteome</keyword>
<dbReference type="PANTHER" id="PTHR22906:SF43">
    <property type="entry name" value="PROPERDIN"/>
    <property type="match status" value="1"/>
</dbReference>
<dbReference type="InterPro" id="IPR000884">
    <property type="entry name" value="TSP1_rpt"/>
</dbReference>
<organism evidence="6 7">
    <name type="scientific">Mya arenaria</name>
    <name type="common">Soft-shell clam</name>
    <dbReference type="NCBI Taxonomy" id="6604"/>
    <lineage>
        <taxon>Eukaryota</taxon>
        <taxon>Metazoa</taxon>
        <taxon>Spiralia</taxon>
        <taxon>Lophotrochozoa</taxon>
        <taxon>Mollusca</taxon>
        <taxon>Bivalvia</taxon>
        <taxon>Autobranchia</taxon>
        <taxon>Heteroconchia</taxon>
        <taxon>Euheterodonta</taxon>
        <taxon>Imparidentia</taxon>
        <taxon>Neoheterodontei</taxon>
        <taxon>Myida</taxon>
        <taxon>Myoidea</taxon>
        <taxon>Myidae</taxon>
        <taxon>Mya</taxon>
    </lineage>
</organism>
<evidence type="ECO:0000313" key="6">
    <source>
        <dbReference type="EMBL" id="WAR29799.1"/>
    </source>
</evidence>
<dbReference type="EMBL" id="CP111027">
    <property type="protein sequence ID" value="WAR29799.1"/>
    <property type="molecule type" value="Genomic_DNA"/>
</dbReference>
<keyword evidence="5" id="KW-1015">Disulfide bond</keyword>
<sequence>MFIVGSIDALECYNCPSISNTHDCNTTAVCAVGQSCFLKTFENGGGSFSLGCISNEVCVNIKTFETLQAQVRATNVHQHTSVARQSLDGLPYRRKLGTHPFATNAVLETYAMLTSANINYVKLAHNKRFPKKQCSTTRLSGQQLEAVVYILVDGHWSDWSVWSGCDVTCGNGEHSRDRTCTYPAPAHGGLDCTGLNADRKTCNNNPCPNGGWSDWESWSACPVTCDVGLRSRQRFCNNPFPSMLGQYCQGKSDDYIVCNTKPCK</sequence>
<keyword evidence="3" id="KW-0732">Signal</keyword>
<evidence type="ECO:0000313" key="7">
    <source>
        <dbReference type="Proteomes" id="UP001164746"/>
    </source>
</evidence>
<keyword evidence="2" id="KW-0964">Secreted</keyword>
<proteinExistence type="predicted"/>
<name>A0ABY7G8V7_MYAAR</name>
<protein>
    <submittedName>
        <fullName evidence="6">HMCN1-like protein</fullName>
    </submittedName>
</protein>
<evidence type="ECO:0000256" key="2">
    <source>
        <dbReference type="ARBA" id="ARBA00022525"/>
    </source>
</evidence>
<dbReference type="Gene3D" id="2.20.100.10">
    <property type="entry name" value="Thrombospondin type-1 (TSP1) repeat"/>
    <property type="match status" value="2"/>
</dbReference>